<evidence type="ECO:0000313" key="3">
    <source>
        <dbReference type="EMBL" id="MTT30768.1"/>
    </source>
</evidence>
<organism evidence="3 4">
    <name type="scientific">Terrilactibacillus tamarindi</name>
    <dbReference type="NCBI Taxonomy" id="2599694"/>
    <lineage>
        <taxon>Bacteria</taxon>
        <taxon>Bacillati</taxon>
        <taxon>Bacillota</taxon>
        <taxon>Bacilli</taxon>
        <taxon>Bacillales</taxon>
        <taxon>Bacillaceae</taxon>
        <taxon>Terrilactibacillus</taxon>
    </lineage>
</organism>
<dbReference type="Proteomes" id="UP000440978">
    <property type="component" value="Unassembled WGS sequence"/>
</dbReference>
<dbReference type="SFLD" id="SFLDS00003">
    <property type="entry name" value="Haloacid_Dehalogenase"/>
    <property type="match status" value="1"/>
</dbReference>
<dbReference type="PANTHER" id="PTHR43434">
    <property type="entry name" value="PHOSPHOGLYCOLATE PHOSPHATASE"/>
    <property type="match status" value="1"/>
</dbReference>
<accession>A0A6N8CMD7</accession>
<dbReference type="GO" id="GO:0008967">
    <property type="term" value="F:phosphoglycolate phosphatase activity"/>
    <property type="evidence" value="ECO:0007669"/>
    <property type="project" value="TreeGrafter"/>
</dbReference>
<proteinExistence type="predicted"/>
<evidence type="ECO:0000256" key="1">
    <source>
        <dbReference type="ARBA" id="ARBA00022801"/>
    </source>
</evidence>
<dbReference type="Pfam" id="PF13242">
    <property type="entry name" value="Hydrolase_like"/>
    <property type="match status" value="1"/>
</dbReference>
<comment type="caution">
    <text evidence="3">The sequence shown here is derived from an EMBL/GenBank/DDBJ whole genome shotgun (WGS) entry which is preliminary data.</text>
</comment>
<reference evidence="3 4" key="1">
    <citation type="submission" date="2019-11" db="EMBL/GenBank/DDBJ databases">
        <title>Terrilactibacillus tamarindus sp. nov. BCM23-1 isolated from bark of Tamarindus indica.</title>
        <authorList>
            <person name="Kingkaew E."/>
            <person name="Tanasupawat S."/>
        </authorList>
    </citation>
    <scope>NUCLEOTIDE SEQUENCE [LARGE SCALE GENOMIC DNA]</scope>
    <source>
        <strain evidence="3 4">BCM23-1</strain>
    </source>
</reference>
<dbReference type="CDD" id="cd01427">
    <property type="entry name" value="HAD_like"/>
    <property type="match status" value="1"/>
</dbReference>
<dbReference type="InterPro" id="IPR036412">
    <property type="entry name" value="HAD-like_sf"/>
</dbReference>
<keyword evidence="1 3" id="KW-0378">Hydrolase</keyword>
<dbReference type="InterPro" id="IPR023214">
    <property type="entry name" value="HAD_sf"/>
</dbReference>
<protein>
    <submittedName>
        <fullName evidence="3">HAD hydrolase-like protein</fullName>
    </submittedName>
</protein>
<sequence length="381" mass="43186">MVKTVLFDVDGVFLSEERYFDASALTVWELLNSKNYLGLNPESFKTTYRNDEIEKIRKTVFVDDQVLNFMKSRGLNANWDMIYIAFSYQLIHLLEQVKDQYSEEITKWFSQDINYDTLSEIREALKNQSVSLNFDVFLDDYKQTNATKQGLVDYLNTLTEQKLGVKTSIFKKKSALWSVGEHASQEWYVGDKNILQSTGRPSVQTGKAGFLSEEDTLAEPEVIAELFNFLNQEGIKVGIGTGRPRLETHEPFTYLKWLDHLDTNHIVTADDVAETEKASGSDHSLSKPHPYTYLQAYYGKDHPYDAFITDPKPLEDGKDVLVVGDSLADLLAARQIGCQFAAVLTGLSGQAARGEFEEHEADYILDSVVDVKKLIKELVAK</sequence>
<dbReference type="InterPro" id="IPR050155">
    <property type="entry name" value="HAD-like_hydrolase_sf"/>
</dbReference>
<dbReference type="PANTHER" id="PTHR43434:SF1">
    <property type="entry name" value="PHOSPHOGLYCOLATE PHOSPHATASE"/>
    <property type="match status" value="1"/>
</dbReference>
<dbReference type="SFLD" id="SFLDG01129">
    <property type="entry name" value="C1.5:_HAD__Beta-PGM__Phosphata"/>
    <property type="match status" value="1"/>
</dbReference>
<dbReference type="AlphaFoldDB" id="A0A6N8CMD7"/>
<dbReference type="RefSeq" id="WP_155216265.1">
    <property type="nucleotide sequence ID" value="NZ_WNHB01000002.1"/>
</dbReference>
<keyword evidence="4" id="KW-1185">Reference proteome</keyword>
<dbReference type="OrthoDB" id="2474611at2"/>
<dbReference type="SUPFAM" id="SSF56784">
    <property type="entry name" value="HAD-like"/>
    <property type="match status" value="1"/>
</dbReference>
<dbReference type="EMBL" id="WNHB01000002">
    <property type="protein sequence ID" value="MTT30768.1"/>
    <property type="molecule type" value="Genomic_DNA"/>
</dbReference>
<gene>
    <name evidence="3" type="ORF">GMB86_01905</name>
</gene>
<name>A0A6N8CMD7_9BACI</name>
<dbReference type="Gene3D" id="3.40.50.1000">
    <property type="entry name" value="HAD superfamily/HAD-like"/>
    <property type="match status" value="1"/>
</dbReference>
<keyword evidence="2" id="KW-0460">Magnesium</keyword>
<evidence type="ECO:0000313" key="4">
    <source>
        <dbReference type="Proteomes" id="UP000440978"/>
    </source>
</evidence>
<dbReference type="GO" id="GO:0006281">
    <property type="term" value="P:DNA repair"/>
    <property type="evidence" value="ECO:0007669"/>
    <property type="project" value="TreeGrafter"/>
</dbReference>
<evidence type="ECO:0000256" key="2">
    <source>
        <dbReference type="ARBA" id="ARBA00022842"/>
    </source>
</evidence>